<comment type="caution">
    <text evidence="1">The sequence shown here is derived from an EMBL/GenBank/DDBJ whole genome shotgun (WGS) entry which is preliminary data.</text>
</comment>
<gene>
    <name evidence="1" type="ORF">JCM31185_05510</name>
</gene>
<sequence>MMFKQQARGWQHYISLVLVAMIGMLMVVGTTNAQAKHHKKADATSAKSFWQDKNYRGTFKRTSTLGKHKVLTNRLSITFSKDGRYVQRVTTPLGISGIQEQVTDGTVSLKKGNQLELTPLTTATIVYKTKADQAAHKPANYHQSGKDFNSKLVFAPDGQPQRYQVNRKVKTIKGSDVKPMIAMKVAHDQLVSAKTAIDQLQK</sequence>
<evidence type="ECO:0000313" key="1">
    <source>
        <dbReference type="EMBL" id="GKT05262.1"/>
    </source>
</evidence>
<dbReference type="RefSeq" id="WP_407882511.1">
    <property type="nucleotide sequence ID" value="NZ_BQXO01000001.1"/>
</dbReference>
<protein>
    <recommendedName>
        <fullName evidence="3">Cell surface protein</fullName>
    </recommendedName>
</protein>
<keyword evidence="2" id="KW-1185">Reference proteome</keyword>
<name>A0ABQ5JR69_9LACO</name>
<evidence type="ECO:0008006" key="3">
    <source>
        <dbReference type="Google" id="ProtNLM"/>
    </source>
</evidence>
<proteinExistence type="predicted"/>
<dbReference type="Proteomes" id="UP001628078">
    <property type="component" value="Unassembled WGS sequence"/>
</dbReference>
<organism evidence="1 2">
    <name type="scientific">Furfurilactobacillus curtus</name>
    <dbReference type="NCBI Taxonomy" id="1746200"/>
    <lineage>
        <taxon>Bacteria</taxon>
        <taxon>Bacillati</taxon>
        <taxon>Bacillota</taxon>
        <taxon>Bacilli</taxon>
        <taxon>Lactobacillales</taxon>
        <taxon>Lactobacillaceae</taxon>
        <taxon>Furfurilactobacillus</taxon>
    </lineage>
</organism>
<evidence type="ECO:0000313" key="2">
    <source>
        <dbReference type="Proteomes" id="UP001628078"/>
    </source>
</evidence>
<accession>A0ABQ5JR69</accession>
<reference evidence="1 2" key="1">
    <citation type="submission" date="2022-03" db="EMBL/GenBank/DDBJ databases">
        <title>Draft genome sequence of Furfurilactobacillus curtus JCM 31185.</title>
        <authorList>
            <person name="Suzuki S."/>
            <person name="Endo A."/>
            <person name="Kajikawa A."/>
        </authorList>
    </citation>
    <scope>NUCLEOTIDE SEQUENCE [LARGE SCALE GENOMIC DNA]</scope>
    <source>
        <strain evidence="1 2">JCM 31185</strain>
    </source>
</reference>
<dbReference type="EMBL" id="BQXO01000001">
    <property type="protein sequence ID" value="GKT05262.1"/>
    <property type="molecule type" value="Genomic_DNA"/>
</dbReference>